<dbReference type="Proteomes" id="UP000235145">
    <property type="component" value="Unassembled WGS sequence"/>
</dbReference>
<protein>
    <submittedName>
        <fullName evidence="1">Uncharacterized protein</fullName>
    </submittedName>
</protein>
<keyword evidence="2" id="KW-1185">Reference proteome</keyword>
<dbReference type="AlphaFoldDB" id="A0A9R1W6Y2"/>
<reference evidence="1 2" key="1">
    <citation type="journal article" date="2017" name="Nat. Commun.">
        <title>Genome assembly with in vitro proximity ligation data and whole-genome triplication in lettuce.</title>
        <authorList>
            <person name="Reyes-Chin-Wo S."/>
            <person name="Wang Z."/>
            <person name="Yang X."/>
            <person name="Kozik A."/>
            <person name="Arikit S."/>
            <person name="Song C."/>
            <person name="Xia L."/>
            <person name="Froenicke L."/>
            <person name="Lavelle D.O."/>
            <person name="Truco M.J."/>
            <person name="Xia R."/>
            <person name="Zhu S."/>
            <person name="Xu C."/>
            <person name="Xu H."/>
            <person name="Xu X."/>
            <person name="Cox K."/>
            <person name="Korf I."/>
            <person name="Meyers B.C."/>
            <person name="Michelmore R.W."/>
        </authorList>
    </citation>
    <scope>NUCLEOTIDE SEQUENCE [LARGE SCALE GENOMIC DNA]</scope>
    <source>
        <strain evidence="2">cv. Salinas</strain>
        <tissue evidence="1">Seedlings</tissue>
    </source>
</reference>
<proteinExistence type="predicted"/>
<name>A0A9R1W6Y2_LACSA</name>
<dbReference type="EMBL" id="NBSK02000003">
    <property type="protein sequence ID" value="KAJ0218548.1"/>
    <property type="molecule type" value="Genomic_DNA"/>
</dbReference>
<organism evidence="1 2">
    <name type="scientific">Lactuca sativa</name>
    <name type="common">Garden lettuce</name>
    <dbReference type="NCBI Taxonomy" id="4236"/>
    <lineage>
        <taxon>Eukaryota</taxon>
        <taxon>Viridiplantae</taxon>
        <taxon>Streptophyta</taxon>
        <taxon>Embryophyta</taxon>
        <taxon>Tracheophyta</taxon>
        <taxon>Spermatophyta</taxon>
        <taxon>Magnoliopsida</taxon>
        <taxon>eudicotyledons</taxon>
        <taxon>Gunneridae</taxon>
        <taxon>Pentapetalae</taxon>
        <taxon>asterids</taxon>
        <taxon>campanulids</taxon>
        <taxon>Asterales</taxon>
        <taxon>Asteraceae</taxon>
        <taxon>Cichorioideae</taxon>
        <taxon>Cichorieae</taxon>
        <taxon>Lactucinae</taxon>
        <taxon>Lactuca</taxon>
    </lineage>
</organism>
<comment type="caution">
    <text evidence="1">The sequence shown here is derived from an EMBL/GenBank/DDBJ whole genome shotgun (WGS) entry which is preliminary data.</text>
</comment>
<sequence>MFGNNNWKSELLDAATTLVVSLTALVKSIKTSVVFGYSRIEETVELSLNKLHNLKGILSHMQFLPELLMEVLQSRFLLDNQASWAVGEVEKPTTNKLLLQQK</sequence>
<evidence type="ECO:0000313" key="2">
    <source>
        <dbReference type="Proteomes" id="UP000235145"/>
    </source>
</evidence>
<evidence type="ECO:0000313" key="1">
    <source>
        <dbReference type="EMBL" id="KAJ0218548.1"/>
    </source>
</evidence>
<accession>A0A9R1W6Y2</accession>
<gene>
    <name evidence="1" type="ORF">LSAT_V11C300111190</name>
</gene>